<sequence>MWEEKKYQGIKNITGLTEWYGKNKRLRNLVNLVIVGGFFDPSKSKDMEEMAEIKKMHVLIEKYQLKGQLRWIAAQTDRYRNSELYRYIADTKGAFVQPALYEAFGLTVIKAMNCGLPTFATNQGGPAEIIVDGVSDFHIDPNNGGESSSKIADFFEKCKTDSRYWNRISQGGLKRIYEWYSKSKPPSFRHFDEHIVVSTHSLLWPQTLTDGNDVIFEVGVKVVGGDDAKVHGGDDGLRDRDG</sequence>
<dbReference type="EMBL" id="SDAM02000045">
    <property type="protein sequence ID" value="KAH6834627.1"/>
    <property type="molecule type" value="Genomic_DNA"/>
</dbReference>
<evidence type="ECO:0000256" key="2">
    <source>
        <dbReference type="ARBA" id="ARBA00012540"/>
    </source>
</evidence>
<dbReference type="GO" id="GO:0016157">
    <property type="term" value="F:sucrose synthase activity"/>
    <property type="evidence" value="ECO:0007669"/>
    <property type="project" value="UniProtKB-EC"/>
</dbReference>
<name>A0AAD4PD86_PERFH</name>
<proteinExistence type="inferred from homology"/>
<comment type="caution">
    <text evidence="7">The sequence shown here is derived from an EMBL/GenBank/DDBJ whole genome shotgun (WGS) entry which is preliminary data.</text>
</comment>
<dbReference type="Gene3D" id="3.40.50.2000">
    <property type="entry name" value="Glycogen Phosphorylase B"/>
    <property type="match status" value="1"/>
</dbReference>
<reference evidence="7 8" key="1">
    <citation type="journal article" date="2021" name="Nat. Commun.">
        <title>Incipient diploidization of the medicinal plant Perilla within 10,000 years.</title>
        <authorList>
            <person name="Zhang Y."/>
            <person name="Shen Q."/>
            <person name="Leng L."/>
            <person name="Zhang D."/>
            <person name="Chen S."/>
            <person name="Shi Y."/>
            <person name="Ning Z."/>
            <person name="Chen S."/>
        </authorList>
    </citation>
    <scope>NUCLEOTIDE SEQUENCE [LARGE SCALE GENOMIC DNA]</scope>
    <source>
        <strain evidence="8">cv. PC099</strain>
    </source>
</reference>
<evidence type="ECO:0000313" key="8">
    <source>
        <dbReference type="Proteomes" id="UP001190926"/>
    </source>
</evidence>
<dbReference type="Pfam" id="PF00534">
    <property type="entry name" value="Glycos_transf_1"/>
    <property type="match status" value="1"/>
</dbReference>
<dbReference type="InterPro" id="IPR001296">
    <property type="entry name" value="Glyco_trans_1"/>
</dbReference>
<comment type="similarity">
    <text evidence="1">Belongs to the glycosyltransferase 1 family. Plant sucrose synthase subfamily.</text>
</comment>
<dbReference type="GO" id="GO:0005985">
    <property type="term" value="P:sucrose metabolic process"/>
    <property type="evidence" value="ECO:0007669"/>
    <property type="project" value="InterPro"/>
</dbReference>
<dbReference type="AlphaFoldDB" id="A0AAD4PD86"/>
<dbReference type="InterPro" id="IPR012820">
    <property type="entry name" value="Sucrose_synthase_pln/cyn"/>
</dbReference>
<protein>
    <recommendedName>
        <fullName evidence="2">sucrose synthase</fullName>
        <ecNumber evidence="2">2.4.1.13</ecNumber>
    </recommendedName>
</protein>
<feature type="domain" description="Glycosyl transferase family 1" evidence="6">
    <location>
        <begin position="11"/>
        <end position="163"/>
    </location>
</feature>
<evidence type="ECO:0000313" key="7">
    <source>
        <dbReference type="EMBL" id="KAH6834627.1"/>
    </source>
</evidence>
<dbReference type="Proteomes" id="UP001190926">
    <property type="component" value="Unassembled WGS sequence"/>
</dbReference>
<dbReference type="PANTHER" id="PTHR45839">
    <property type="match status" value="1"/>
</dbReference>
<comment type="catalytic activity">
    <reaction evidence="5">
        <text>an NDP-alpha-D-glucose + D-fructose = a ribonucleoside 5'-diphosphate + sucrose + H(+)</text>
        <dbReference type="Rhea" id="RHEA:16241"/>
        <dbReference type="ChEBI" id="CHEBI:15378"/>
        <dbReference type="ChEBI" id="CHEBI:17992"/>
        <dbReference type="ChEBI" id="CHEBI:37721"/>
        <dbReference type="ChEBI" id="CHEBI:57930"/>
        <dbReference type="ChEBI" id="CHEBI:76533"/>
        <dbReference type="EC" id="2.4.1.13"/>
    </reaction>
</comment>
<evidence type="ECO:0000256" key="1">
    <source>
        <dbReference type="ARBA" id="ARBA00005894"/>
    </source>
</evidence>
<evidence type="ECO:0000256" key="4">
    <source>
        <dbReference type="ARBA" id="ARBA00022679"/>
    </source>
</evidence>
<dbReference type="SUPFAM" id="SSF53756">
    <property type="entry name" value="UDP-Glycosyltransferase/glycogen phosphorylase"/>
    <property type="match status" value="1"/>
</dbReference>
<evidence type="ECO:0000256" key="5">
    <source>
        <dbReference type="ARBA" id="ARBA00049030"/>
    </source>
</evidence>
<evidence type="ECO:0000259" key="6">
    <source>
        <dbReference type="Pfam" id="PF00534"/>
    </source>
</evidence>
<keyword evidence="4" id="KW-0808">Transferase</keyword>
<evidence type="ECO:0000256" key="3">
    <source>
        <dbReference type="ARBA" id="ARBA00022676"/>
    </source>
</evidence>
<organism evidence="7 8">
    <name type="scientific">Perilla frutescens var. hirtella</name>
    <name type="common">Perilla citriodora</name>
    <name type="synonym">Perilla setoyensis</name>
    <dbReference type="NCBI Taxonomy" id="608512"/>
    <lineage>
        <taxon>Eukaryota</taxon>
        <taxon>Viridiplantae</taxon>
        <taxon>Streptophyta</taxon>
        <taxon>Embryophyta</taxon>
        <taxon>Tracheophyta</taxon>
        <taxon>Spermatophyta</taxon>
        <taxon>Magnoliopsida</taxon>
        <taxon>eudicotyledons</taxon>
        <taxon>Gunneridae</taxon>
        <taxon>Pentapetalae</taxon>
        <taxon>asterids</taxon>
        <taxon>lamiids</taxon>
        <taxon>Lamiales</taxon>
        <taxon>Lamiaceae</taxon>
        <taxon>Nepetoideae</taxon>
        <taxon>Elsholtzieae</taxon>
        <taxon>Perilla</taxon>
    </lineage>
</organism>
<dbReference type="PANTHER" id="PTHR45839:SF25">
    <property type="entry name" value="SUCROSE SYNTHASE"/>
    <property type="match status" value="1"/>
</dbReference>
<accession>A0AAD4PD86</accession>
<keyword evidence="3" id="KW-0328">Glycosyltransferase</keyword>
<keyword evidence="8" id="KW-1185">Reference proteome</keyword>
<dbReference type="EC" id="2.4.1.13" evidence="2"/>
<gene>
    <name evidence="7" type="ORF">C2S53_009164</name>
</gene>